<proteinExistence type="predicted"/>
<keyword evidence="2" id="KW-1185">Reference proteome</keyword>
<dbReference type="RefSeq" id="XP_001830898.2">
    <property type="nucleotide sequence ID" value="XM_001830846.2"/>
</dbReference>
<gene>
    <name evidence="1" type="ORF">CC1G_02349</name>
</gene>
<protein>
    <recommendedName>
        <fullName evidence="3">F-box domain-containing protein</fullName>
    </recommendedName>
</protein>
<evidence type="ECO:0000313" key="1">
    <source>
        <dbReference type="EMBL" id="EAU90962.2"/>
    </source>
</evidence>
<evidence type="ECO:0008006" key="3">
    <source>
        <dbReference type="Google" id="ProtNLM"/>
    </source>
</evidence>
<organism evidence="1 2">
    <name type="scientific">Coprinopsis cinerea (strain Okayama-7 / 130 / ATCC MYA-4618 / FGSC 9003)</name>
    <name type="common">Inky cap fungus</name>
    <name type="synonym">Hormographiella aspergillata</name>
    <dbReference type="NCBI Taxonomy" id="240176"/>
    <lineage>
        <taxon>Eukaryota</taxon>
        <taxon>Fungi</taxon>
        <taxon>Dikarya</taxon>
        <taxon>Basidiomycota</taxon>
        <taxon>Agaricomycotina</taxon>
        <taxon>Agaricomycetes</taxon>
        <taxon>Agaricomycetidae</taxon>
        <taxon>Agaricales</taxon>
        <taxon>Agaricineae</taxon>
        <taxon>Psathyrellaceae</taxon>
        <taxon>Coprinopsis</taxon>
    </lineage>
</organism>
<dbReference type="HOGENOM" id="CLU_796975_0_0_1"/>
<sequence>MLRRLNLHLRSVFKDRLPLFPRIHEKPVSNHLQARVPIELIYRIIDLYLKEDLGALKTLTLTSRTLYLYCRRFIHATITIEARAQGSPSLIERFAELLKRNPQLADLVHVLHFWHIPHSTPPNAVRFRVSKEEKALCYVLDKLHNLKMIRLLGTPGLQWDSLHRKVQLAIIERLQQEGLNTVFMRFLSLPTHVLSACNSVQDMRLCGSLVEKESAQVRVRGRGPTQLGLCHIDRPYLPLLSSSKTWDITGIQTLLLGQIPMLDVHHLNFICAFSSSLVTLQFEPYSFYGEQVIPTLDLSMLPSLQVIKTGAQAVDIWLALDWIARTLDTRPDVGPSSSVMEAGIATAA</sequence>
<comment type="caution">
    <text evidence="1">The sequence shown here is derived from an EMBL/GenBank/DDBJ whole genome shotgun (WGS) entry which is preliminary data.</text>
</comment>
<accession>A8N7U2</accession>
<dbReference type="InParanoid" id="A8N7U2"/>
<dbReference type="KEGG" id="cci:CC1G_02349"/>
<reference evidence="1 2" key="1">
    <citation type="journal article" date="2010" name="Proc. Natl. Acad. Sci. U.S.A.">
        <title>Insights into evolution of multicellular fungi from the assembled chromosomes of the mushroom Coprinopsis cinerea (Coprinus cinereus).</title>
        <authorList>
            <person name="Stajich J.E."/>
            <person name="Wilke S.K."/>
            <person name="Ahren D."/>
            <person name="Au C.H."/>
            <person name="Birren B.W."/>
            <person name="Borodovsky M."/>
            <person name="Burns C."/>
            <person name="Canback B."/>
            <person name="Casselton L.A."/>
            <person name="Cheng C.K."/>
            <person name="Deng J."/>
            <person name="Dietrich F.S."/>
            <person name="Fargo D.C."/>
            <person name="Farman M.L."/>
            <person name="Gathman A.C."/>
            <person name="Goldberg J."/>
            <person name="Guigo R."/>
            <person name="Hoegger P.J."/>
            <person name="Hooker J.B."/>
            <person name="Huggins A."/>
            <person name="James T.Y."/>
            <person name="Kamada T."/>
            <person name="Kilaru S."/>
            <person name="Kodira C."/>
            <person name="Kues U."/>
            <person name="Kupfer D."/>
            <person name="Kwan H.S."/>
            <person name="Lomsadze A."/>
            <person name="Li W."/>
            <person name="Lilly W.W."/>
            <person name="Ma L.J."/>
            <person name="Mackey A.J."/>
            <person name="Manning G."/>
            <person name="Martin F."/>
            <person name="Muraguchi H."/>
            <person name="Natvig D.O."/>
            <person name="Palmerini H."/>
            <person name="Ramesh M.A."/>
            <person name="Rehmeyer C.J."/>
            <person name="Roe B.A."/>
            <person name="Shenoy N."/>
            <person name="Stanke M."/>
            <person name="Ter-Hovhannisyan V."/>
            <person name="Tunlid A."/>
            <person name="Velagapudi R."/>
            <person name="Vision T.J."/>
            <person name="Zeng Q."/>
            <person name="Zolan M.E."/>
            <person name="Pukkila P.J."/>
        </authorList>
    </citation>
    <scope>NUCLEOTIDE SEQUENCE [LARGE SCALE GENOMIC DNA]</scope>
    <source>
        <strain evidence="2">Okayama-7 / 130 / ATCC MYA-4618 / FGSC 9003</strain>
    </source>
</reference>
<dbReference type="AlphaFoldDB" id="A8N7U2"/>
<dbReference type="Proteomes" id="UP000001861">
    <property type="component" value="Unassembled WGS sequence"/>
</dbReference>
<dbReference type="EMBL" id="AACS02000003">
    <property type="protein sequence ID" value="EAU90962.2"/>
    <property type="molecule type" value="Genomic_DNA"/>
</dbReference>
<name>A8N7U2_COPC7</name>
<dbReference type="GeneID" id="6007351"/>
<evidence type="ECO:0000313" key="2">
    <source>
        <dbReference type="Proteomes" id="UP000001861"/>
    </source>
</evidence>
<dbReference type="VEuPathDB" id="FungiDB:CC1G_02349"/>